<organism evidence="2 3">
    <name type="scientific">Lacticaseibacillus baoqingensis</name>
    <dbReference type="NCBI Taxonomy" id="2486013"/>
    <lineage>
        <taxon>Bacteria</taxon>
        <taxon>Bacillati</taxon>
        <taxon>Bacillota</taxon>
        <taxon>Bacilli</taxon>
        <taxon>Lactobacillales</taxon>
        <taxon>Lactobacillaceae</taxon>
        <taxon>Lacticaseibacillus</taxon>
    </lineage>
</organism>
<evidence type="ECO:0000313" key="2">
    <source>
        <dbReference type="EMBL" id="MFD1483849.1"/>
    </source>
</evidence>
<keyword evidence="3" id="KW-1185">Reference proteome</keyword>
<keyword evidence="1" id="KW-0812">Transmembrane</keyword>
<gene>
    <name evidence="2" type="ORF">ACFQ5J_01120</name>
</gene>
<feature type="transmembrane region" description="Helical" evidence="1">
    <location>
        <begin position="6"/>
        <end position="22"/>
    </location>
</feature>
<sequence length="151" mass="16449">MNLFSIGYLVILVVACGISLRLRRQLVYRAKPRWVARGLYLAAAAVVLAATILITTTWPARIPGIFIAGMFVVFATWQRGLTTTSVVNGLASVRAYGNLTAIQLQALPTGCALTAMVGAMPVIRLQFQESPAVLAEFLRKHLDPQRVVLIK</sequence>
<feature type="transmembrane region" description="Helical" evidence="1">
    <location>
        <begin position="34"/>
        <end position="54"/>
    </location>
</feature>
<proteinExistence type="predicted"/>
<evidence type="ECO:0000313" key="3">
    <source>
        <dbReference type="Proteomes" id="UP001597252"/>
    </source>
</evidence>
<dbReference type="RefSeq" id="WP_125748803.1">
    <property type="nucleotide sequence ID" value="NZ_JBHTON010000003.1"/>
</dbReference>
<reference evidence="3" key="1">
    <citation type="journal article" date="2019" name="Int. J. Syst. Evol. Microbiol.">
        <title>The Global Catalogue of Microorganisms (GCM) 10K type strain sequencing project: providing services to taxonomists for standard genome sequencing and annotation.</title>
        <authorList>
            <consortium name="The Broad Institute Genomics Platform"/>
            <consortium name="The Broad Institute Genome Sequencing Center for Infectious Disease"/>
            <person name="Wu L."/>
            <person name="Ma J."/>
        </authorList>
    </citation>
    <scope>NUCLEOTIDE SEQUENCE [LARGE SCALE GENOMIC DNA]</scope>
    <source>
        <strain evidence="3">CCM 8903</strain>
    </source>
</reference>
<keyword evidence="1" id="KW-0472">Membrane</keyword>
<protein>
    <submittedName>
        <fullName evidence="2">Uncharacterized protein</fullName>
    </submittedName>
</protein>
<comment type="caution">
    <text evidence="2">The sequence shown here is derived from an EMBL/GenBank/DDBJ whole genome shotgun (WGS) entry which is preliminary data.</text>
</comment>
<dbReference type="EMBL" id="JBHTON010000003">
    <property type="protein sequence ID" value="MFD1483849.1"/>
    <property type="molecule type" value="Genomic_DNA"/>
</dbReference>
<evidence type="ECO:0000256" key="1">
    <source>
        <dbReference type="SAM" id="Phobius"/>
    </source>
</evidence>
<feature type="transmembrane region" description="Helical" evidence="1">
    <location>
        <begin position="60"/>
        <end position="77"/>
    </location>
</feature>
<dbReference type="Proteomes" id="UP001597252">
    <property type="component" value="Unassembled WGS sequence"/>
</dbReference>
<keyword evidence="1" id="KW-1133">Transmembrane helix</keyword>
<name>A0ABW4E1L3_9LACO</name>
<accession>A0ABW4E1L3</accession>